<organism evidence="2 3">
    <name type="scientific">Steinernema carpocapsae</name>
    <name type="common">Entomopathogenic nematode</name>
    <dbReference type="NCBI Taxonomy" id="34508"/>
    <lineage>
        <taxon>Eukaryota</taxon>
        <taxon>Metazoa</taxon>
        <taxon>Ecdysozoa</taxon>
        <taxon>Nematoda</taxon>
        <taxon>Chromadorea</taxon>
        <taxon>Rhabditida</taxon>
        <taxon>Tylenchina</taxon>
        <taxon>Panagrolaimomorpha</taxon>
        <taxon>Strongyloidoidea</taxon>
        <taxon>Steinernematidae</taxon>
        <taxon>Steinernema</taxon>
    </lineage>
</organism>
<feature type="region of interest" description="Disordered" evidence="1">
    <location>
        <begin position="51"/>
        <end position="106"/>
    </location>
</feature>
<proteinExistence type="predicted"/>
<sequence length="106" mass="12504">MSERYHRHTIFWAMLGDFDEIFIRRWKSVTCRHKFAPKMCKYGQITGSKEVTSLTKQLKESRRERSESNAKLDGQMQALERKSLNAAKEISKRQNSDRGRKQPENA</sequence>
<evidence type="ECO:0000313" key="2">
    <source>
        <dbReference type="EMBL" id="TKR57602.1"/>
    </source>
</evidence>
<accession>A0A4U5LNX5</accession>
<gene>
    <name evidence="2" type="ORF">L596_030283</name>
</gene>
<evidence type="ECO:0000313" key="3">
    <source>
        <dbReference type="Proteomes" id="UP000298663"/>
    </source>
</evidence>
<reference evidence="2 3" key="2">
    <citation type="journal article" date="2019" name="G3 (Bethesda)">
        <title>Hybrid Assembly of the Genome of the Entomopathogenic Nematode Steinernema carpocapsae Identifies the X-Chromosome.</title>
        <authorList>
            <person name="Serra L."/>
            <person name="Macchietto M."/>
            <person name="Macias-Munoz A."/>
            <person name="McGill C.J."/>
            <person name="Rodriguez I.M."/>
            <person name="Rodriguez B."/>
            <person name="Murad R."/>
            <person name="Mortazavi A."/>
        </authorList>
    </citation>
    <scope>NUCLEOTIDE SEQUENCE [LARGE SCALE GENOMIC DNA]</scope>
    <source>
        <strain evidence="2 3">ALL</strain>
    </source>
</reference>
<protein>
    <submittedName>
        <fullName evidence="2">Uncharacterized protein</fullName>
    </submittedName>
</protein>
<dbReference type="AlphaFoldDB" id="A0A4U5LNX5"/>
<reference evidence="2 3" key="1">
    <citation type="journal article" date="2015" name="Genome Biol.">
        <title>Comparative genomics of Steinernema reveals deeply conserved gene regulatory networks.</title>
        <authorList>
            <person name="Dillman A.R."/>
            <person name="Macchietto M."/>
            <person name="Porter C.F."/>
            <person name="Rogers A."/>
            <person name="Williams B."/>
            <person name="Antoshechkin I."/>
            <person name="Lee M.M."/>
            <person name="Goodwin Z."/>
            <person name="Lu X."/>
            <person name="Lewis E.E."/>
            <person name="Goodrich-Blair H."/>
            <person name="Stock S.P."/>
            <person name="Adams B.J."/>
            <person name="Sternberg P.W."/>
            <person name="Mortazavi A."/>
        </authorList>
    </citation>
    <scope>NUCLEOTIDE SEQUENCE [LARGE SCALE GENOMIC DNA]</scope>
    <source>
        <strain evidence="2 3">ALL</strain>
    </source>
</reference>
<name>A0A4U5LNX5_STECR</name>
<dbReference type="EMBL" id="AZBU02000014">
    <property type="protein sequence ID" value="TKR57602.1"/>
    <property type="molecule type" value="Genomic_DNA"/>
</dbReference>
<feature type="compositionally biased region" description="Basic and acidic residues" evidence="1">
    <location>
        <begin position="79"/>
        <end position="106"/>
    </location>
</feature>
<keyword evidence="3" id="KW-1185">Reference proteome</keyword>
<comment type="caution">
    <text evidence="2">The sequence shown here is derived from an EMBL/GenBank/DDBJ whole genome shotgun (WGS) entry which is preliminary data.</text>
</comment>
<feature type="compositionally biased region" description="Basic and acidic residues" evidence="1">
    <location>
        <begin position="57"/>
        <end position="70"/>
    </location>
</feature>
<dbReference type="Proteomes" id="UP000298663">
    <property type="component" value="Unassembled WGS sequence"/>
</dbReference>
<evidence type="ECO:0000256" key="1">
    <source>
        <dbReference type="SAM" id="MobiDB-lite"/>
    </source>
</evidence>